<evidence type="ECO:0000313" key="7">
    <source>
        <dbReference type="EMBL" id="AIF01160.1"/>
    </source>
</evidence>
<dbReference type="InterPro" id="IPR016162">
    <property type="entry name" value="Ald_DH_N"/>
</dbReference>
<evidence type="ECO:0000256" key="2">
    <source>
        <dbReference type="ARBA" id="ARBA00011881"/>
    </source>
</evidence>
<dbReference type="Gene3D" id="3.40.605.10">
    <property type="entry name" value="Aldehyde Dehydrogenase, Chain A, domain 1"/>
    <property type="match status" value="1"/>
</dbReference>
<dbReference type="AlphaFoldDB" id="A0A075GD02"/>
<protein>
    <submittedName>
        <fullName evidence="7">Aldehyde dehydrogenase (BetB, gbsA)</fullName>
        <ecNumber evidence="7">1.2.1.8</ecNumber>
    </submittedName>
</protein>
<dbReference type="EC" id="1.2.1.8" evidence="7"/>
<dbReference type="InterPro" id="IPR015590">
    <property type="entry name" value="Aldehyde_DH_dom"/>
</dbReference>
<name>A0A075GD02_9EURY</name>
<comment type="subunit">
    <text evidence="2">Homotetramer.</text>
</comment>
<dbReference type="SUPFAM" id="SSF53720">
    <property type="entry name" value="ALDH-like"/>
    <property type="match status" value="1"/>
</dbReference>
<gene>
    <name evidence="7" type="primary">betB</name>
    <name evidence="7" type="synonym">gbsA</name>
</gene>
<dbReference type="InterPro" id="IPR029510">
    <property type="entry name" value="Ald_DH_CS_GLU"/>
</dbReference>
<organism evidence="7">
    <name type="scientific">uncultured marine group II/III euryarchaeote KM3_141_E04</name>
    <dbReference type="NCBI Taxonomy" id="1457878"/>
    <lineage>
        <taxon>Archaea</taxon>
        <taxon>Methanobacteriati</taxon>
        <taxon>Methanobacteriota</taxon>
        <taxon>environmental samples</taxon>
    </lineage>
</organism>
<sequence length="472" mass="49802">MNARESIYIDGKWVAASGEGTIEVVNPTTEQCIGSVPVGSAADVESAVAAARAAFPAWSASSIEERIAILNSISAAFKERGEEIAQLITAEVGTPINYSRMAMVGTPRVVSRSYAKMLDSFEWEEEVRNSLIVKEPIGVVAMITPWNFPLHQIIGKVAPALASGCTMVLKPSKEAPLNAFLLADILHEIGLPAGVFNLVSGHGREIGETLAAHPEVDMVSFTGSTGAGVSVSLAAAPTVKRVTLELGGKSANIILDDADIAKAAKMAVYACFNNSGQECSSLSRLIVPASARDEVVEVITATMQRYSVGDPNDESMRCGPMVSARQQESVAGYIASGLSEGATLVAGGEGMPEGLESGFFVQPTVFADVTSEMTIFREEIFGPVLTITTYETEEEAIALANDSEYGLSGGVWSGDEERAMRVARALRTGQVSINGGAFNISAPFGGYKLSGNGRELGIHGLEEFLEIKAIQR</sequence>
<feature type="active site" evidence="4">
    <location>
        <position position="245"/>
    </location>
</feature>
<dbReference type="FunFam" id="3.40.309.10:FF:000012">
    <property type="entry name" value="Betaine aldehyde dehydrogenase"/>
    <property type="match status" value="1"/>
</dbReference>
<dbReference type="InterPro" id="IPR016163">
    <property type="entry name" value="Ald_DH_C"/>
</dbReference>
<dbReference type="FunFam" id="3.40.605.10:FF:000007">
    <property type="entry name" value="NAD/NADP-dependent betaine aldehyde dehydrogenase"/>
    <property type="match status" value="1"/>
</dbReference>
<evidence type="ECO:0000256" key="3">
    <source>
        <dbReference type="ARBA" id="ARBA00023002"/>
    </source>
</evidence>
<comment type="similarity">
    <text evidence="1 5">Belongs to the aldehyde dehydrogenase family.</text>
</comment>
<proteinExistence type="inferred from homology"/>
<evidence type="ECO:0000256" key="4">
    <source>
        <dbReference type="PROSITE-ProRule" id="PRU10007"/>
    </source>
</evidence>
<dbReference type="Pfam" id="PF00171">
    <property type="entry name" value="Aldedh"/>
    <property type="match status" value="1"/>
</dbReference>
<evidence type="ECO:0000256" key="1">
    <source>
        <dbReference type="ARBA" id="ARBA00009986"/>
    </source>
</evidence>
<evidence type="ECO:0000256" key="5">
    <source>
        <dbReference type="RuleBase" id="RU003345"/>
    </source>
</evidence>
<dbReference type="EMBL" id="KF900613">
    <property type="protein sequence ID" value="AIF01160.1"/>
    <property type="molecule type" value="Genomic_DNA"/>
</dbReference>
<dbReference type="CDD" id="cd07138">
    <property type="entry name" value="ALDH_CddD_SSP0762"/>
    <property type="match status" value="1"/>
</dbReference>
<dbReference type="Gene3D" id="3.40.309.10">
    <property type="entry name" value="Aldehyde Dehydrogenase, Chain A, domain 2"/>
    <property type="match status" value="1"/>
</dbReference>
<dbReference type="InterPro" id="IPR016161">
    <property type="entry name" value="Ald_DH/histidinol_DH"/>
</dbReference>
<evidence type="ECO:0000259" key="6">
    <source>
        <dbReference type="Pfam" id="PF00171"/>
    </source>
</evidence>
<dbReference type="PROSITE" id="PS00687">
    <property type="entry name" value="ALDEHYDE_DEHYDR_GLU"/>
    <property type="match status" value="1"/>
</dbReference>
<keyword evidence="3 5" id="KW-0560">Oxidoreductase</keyword>
<dbReference type="PANTHER" id="PTHR42804">
    <property type="entry name" value="ALDEHYDE DEHYDROGENASE"/>
    <property type="match status" value="1"/>
</dbReference>
<dbReference type="GO" id="GO:0008802">
    <property type="term" value="F:betaine-aldehyde dehydrogenase (NAD+) activity"/>
    <property type="evidence" value="ECO:0007669"/>
    <property type="project" value="UniProtKB-EC"/>
</dbReference>
<reference evidence="7" key="1">
    <citation type="journal article" date="2014" name="Genome Biol. Evol.">
        <title>Pangenome evidence for extensive interdomain horizontal transfer affecting lineage core and shell genes in uncultured planktonic thaumarchaeota and euryarchaeota.</title>
        <authorList>
            <person name="Deschamps P."/>
            <person name="Zivanovic Y."/>
            <person name="Moreira D."/>
            <person name="Rodriguez-Valera F."/>
            <person name="Lopez-Garcia P."/>
        </authorList>
    </citation>
    <scope>NUCLEOTIDE SEQUENCE</scope>
</reference>
<dbReference type="PANTHER" id="PTHR42804:SF1">
    <property type="entry name" value="ALDEHYDE DEHYDROGENASE-RELATED"/>
    <property type="match status" value="1"/>
</dbReference>
<feature type="domain" description="Aldehyde dehydrogenase" evidence="6">
    <location>
        <begin position="13"/>
        <end position="470"/>
    </location>
</feature>
<accession>A0A075GD02</accession>